<dbReference type="Gene3D" id="3.30.1330.40">
    <property type="entry name" value="RutC-like"/>
    <property type="match status" value="1"/>
</dbReference>
<dbReference type="CDD" id="cd00448">
    <property type="entry name" value="YjgF_YER057c_UK114_family"/>
    <property type="match status" value="1"/>
</dbReference>
<gene>
    <name evidence="1" type="ORF">LRS1606.320</name>
</gene>
<dbReference type="PANTHER" id="PTHR11803">
    <property type="entry name" value="2-IMINOBUTANOATE/2-IMINOPROPANOATE DEAMINASE RIDA"/>
    <property type="match status" value="1"/>
</dbReference>
<evidence type="ECO:0000313" key="1">
    <source>
        <dbReference type="EMBL" id="AIU93754.1"/>
    </source>
</evidence>
<geneLocation type="plasmid" evidence="1">
    <name>pNSL1</name>
</geneLocation>
<dbReference type="GO" id="GO:0019239">
    <property type="term" value="F:deaminase activity"/>
    <property type="evidence" value="ECO:0007669"/>
    <property type="project" value="TreeGrafter"/>
</dbReference>
<dbReference type="InterPro" id="IPR006175">
    <property type="entry name" value="YjgF/YER057c/UK114"/>
</dbReference>
<dbReference type="SUPFAM" id="SSF55298">
    <property type="entry name" value="YjgF-like"/>
    <property type="match status" value="1"/>
</dbReference>
<protein>
    <submittedName>
        <fullName evidence="1">Uncharacterized protein</fullName>
    </submittedName>
</protein>
<dbReference type="AlphaFoldDB" id="A0A097SQF2"/>
<name>A0A097SQF2_9NOCA</name>
<organism evidence="1">
    <name type="scientific">Rhodococcus sp. NS1</name>
    <dbReference type="NCBI Taxonomy" id="402236"/>
    <lineage>
        <taxon>Bacteria</taxon>
        <taxon>Bacillati</taxon>
        <taxon>Actinomycetota</taxon>
        <taxon>Actinomycetes</taxon>
        <taxon>Mycobacteriales</taxon>
        <taxon>Nocardiaceae</taxon>
        <taxon>Rhodococcus</taxon>
    </lineage>
</organism>
<proteinExistence type="predicted"/>
<dbReference type="GO" id="GO:0005829">
    <property type="term" value="C:cytosol"/>
    <property type="evidence" value="ECO:0007669"/>
    <property type="project" value="TreeGrafter"/>
</dbReference>
<dbReference type="InterPro" id="IPR035959">
    <property type="entry name" value="RutC-like_sf"/>
</dbReference>
<keyword evidence="1" id="KW-0614">Plasmid</keyword>
<reference evidence="1" key="1">
    <citation type="submission" date="2014-03" db="EMBL/GenBank/DDBJ databases">
        <authorList>
            <person name="Zhang G."/>
            <person name="Zhu L."/>
            <person name="Fang P."/>
        </authorList>
    </citation>
    <scope>NUCLEOTIDE SEQUENCE</scope>
    <source>
        <strain evidence="1">NS1</strain>
        <plasmid evidence="1">pNSL1</plasmid>
    </source>
</reference>
<dbReference type="Pfam" id="PF01042">
    <property type="entry name" value="Ribonuc_L-PSP"/>
    <property type="match status" value="1"/>
</dbReference>
<sequence length="168" mass="18413">MITNLRSQLLTSICDHIYGGSHHTANFPPLGGLPMTRPPLVAERELIRVPSTAATAPYSSAVALGNLVWTSGALPTEQDGTVSEDFRTQVRTALHNLEEFLREAGADWSTVLKINGYVKDIEQLPALNEVYTSIVTVHGAPARTTVEVSRFRGRTQVEFDAVAFRRIP</sequence>
<dbReference type="EMBL" id="KJ605395">
    <property type="protein sequence ID" value="AIU93754.1"/>
    <property type="molecule type" value="Genomic_DNA"/>
</dbReference>
<dbReference type="PANTHER" id="PTHR11803:SF39">
    <property type="entry name" value="2-IMINOBUTANOATE_2-IMINOPROPANOATE DEAMINASE"/>
    <property type="match status" value="1"/>
</dbReference>
<accession>A0A097SQF2</accession>